<dbReference type="EMBL" id="JAYMRU010000054">
    <property type="protein sequence ID" value="MEM5406019.1"/>
    <property type="molecule type" value="Genomic_DNA"/>
</dbReference>
<accession>A0ACC6RX94</accession>
<organism evidence="1 2">
    <name type="scientific">Paraburkholderia unamae</name>
    <dbReference type="NCBI Taxonomy" id="219649"/>
    <lineage>
        <taxon>Bacteria</taxon>
        <taxon>Pseudomonadati</taxon>
        <taxon>Pseudomonadota</taxon>
        <taxon>Betaproteobacteria</taxon>
        <taxon>Burkholderiales</taxon>
        <taxon>Burkholderiaceae</taxon>
        <taxon>Paraburkholderia</taxon>
    </lineage>
</organism>
<comment type="caution">
    <text evidence="1">The sequence shown here is derived from an EMBL/GenBank/DDBJ whole genome shotgun (WGS) entry which is preliminary data.</text>
</comment>
<name>A0ACC6RX94_9BURK</name>
<evidence type="ECO:0000313" key="2">
    <source>
        <dbReference type="Proteomes" id="UP001392318"/>
    </source>
</evidence>
<sequence length="439" mass="48794">MFDNNIYNDWGFKESPFSKKPLHSNETGDNLLVGRDEDIRKLALKMISSDAAVCLDGPVGAGKTSLANVTIYKGMKNFLVKGVPSPLLLPCARSFQIKPEQSADELKFEVLIEVAQALIDNASKLQYALKIGGSIEVNAWLNSPLINQWREGVASMFANGDGGQVNEGVGFSKSGFEKVLTNWLEKIFPGGQNGGVVCVIDNLELLEKSAEARKKIENLRDTLLNIRGIKWILCGAHGILQGVITSPRLAGYLQEPLPIKPLTLKNAGELFNRRVNFFKIADEVDQYLPLSSRDFHTLYTILQHNLRICLSYAEDYCMHVSMHGLKPQSDAEKSQIFFGWLKERAKGIYEGLRPHAGETAIKLLCMAASSSDMEGEFSPGDHDRLGFSSLQAMRPHVKTLEDCGLLSAQKDDLDQRRKTISITGKGWLIYWYKVTLAQN</sequence>
<reference evidence="1" key="1">
    <citation type="submission" date="2024-01" db="EMBL/GenBank/DDBJ databases">
        <title>The diversity of rhizobia nodulating Mimosa spp. in eleven states of Brazil covering several biomes is determined by host plant, location, and edaphic factors.</title>
        <authorList>
            <person name="Rouws L."/>
            <person name="Barauna A."/>
            <person name="Beukes C."/>
            <person name="De Faria S.M."/>
            <person name="Gross E."/>
            <person name="Dos Reis Junior F.B."/>
            <person name="Simon M."/>
            <person name="Maluk M."/>
            <person name="Odee D.W."/>
            <person name="Kenicer G."/>
            <person name="Young J.P.W."/>
            <person name="Reis V.M."/>
            <person name="Zilli J."/>
            <person name="James E.K."/>
        </authorList>
    </citation>
    <scope>NUCLEOTIDE SEQUENCE</scope>
    <source>
        <strain evidence="1">JPY452</strain>
    </source>
</reference>
<proteinExistence type="predicted"/>
<dbReference type="Proteomes" id="UP001392318">
    <property type="component" value="Unassembled WGS sequence"/>
</dbReference>
<evidence type="ECO:0000313" key="1">
    <source>
        <dbReference type="EMBL" id="MEM5406019.1"/>
    </source>
</evidence>
<gene>
    <name evidence="1" type="ORF">VSR83_39520</name>
</gene>
<protein>
    <submittedName>
        <fullName evidence="1">Uncharacterized protein</fullName>
    </submittedName>
</protein>
<keyword evidence="2" id="KW-1185">Reference proteome</keyword>